<evidence type="ECO:0000256" key="12">
    <source>
        <dbReference type="ARBA" id="ARBA00022840"/>
    </source>
</evidence>
<evidence type="ECO:0000256" key="1">
    <source>
        <dbReference type="ARBA" id="ARBA00000312"/>
    </source>
</evidence>
<dbReference type="PANTHER" id="PTHR34848:SF1">
    <property type="entry name" value="BIFUNCTIONAL ADENOSYLCOBALAMIN BIOSYNTHESIS PROTEIN COBU"/>
    <property type="match status" value="1"/>
</dbReference>
<feature type="binding site" evidence="16">
    <location>
        <begin position="52"/>
        <end position="55"/>
    </location>
    <ligand>
        <name>GTP</name>
        <dbReference type="ChEBI" id="CHEBI:37565"/>
    </ligand>
</feature>
<keyword evidence="10 14" id="KW-0547">Nucleotide-binding</keyword>
<evidence type="ECO:0000256" key="14">
    <source>
        <dbReference type="PIRNR" id="PIRNR006135"/>
    </source>
</evidence>
<dbReference type="InterPro" id="IPR027417">
    <property type="entry name" value="P-loop_NTPase"/>
</dbReference>
<feature type="active site" description="GMP-histidine intermediate" evidence="15">
    <location>
        <position position="51"/>
    </location>
</feature>
<comment type="pathway">
    <text evidence="6 14">Cofactor biosynthesis; adenosylcobalamin biosynthesis; adenosylcobalamin from cob(II)yrinate a,c-diamide: step 5/7.</text>
</comment>
<dbReference type="EC" id="2.7.7.62" evidence="14"/>
<feature type="binding site" evidence="16">
    <location>
        <position position="85"/>
    </location>
    <ligand>
        <name>GTP</name>
        <dbReference type="ChEBI" id="CHEBI:37565"/>
    </ligand>
</feature>
<comment type="function">
    <text evidence="4 14">Catalyzes ATP-dependent phosphorylation of adenosylcobinamide and addition of GMP to adenosylcobinamide phosphate.</text>
</comment>
<feature type="binding site" evidence="16">
    <location>
        <begin position="35"/>
        <end position="37"/>
    </location>
    <ligand>
        <name>GTP</name>
        <dbReference type="ChEBI" id="CHEBI:37565"/>
    </ligand>
</feature>
<comment type="similarity">
    <text evidence="7 14">Belongs to the CobU/CobP family.</text>
</comment>
<comment type="pathway">
    <text evidence="5 14">Cofactor biosynthesis; adenosylcobalamin biosynthesis; adenosylcobalamin from cob(II)yrinate a,c-diamide: step 6/7.</text>
</comment>
<comment type="caution">
    <text evidence="17">The sequence shown here is derived from an EMBL/GenBank/DDBJ whole genome shotgun (WGS) entry which is preliminary data.</text>
</comment>
<evidence type="ECO:0000256" key="11">
    <source>
        <dbReference type="ARBA" id="ARBA00022777"/>
    </source>
</evidence>
<dbReference type="Gene3D" id="3.40.50.300">
    <property type="entry name" value="P-loop containing nucleotide triphosphate hydrolases"/>
    <property type="match status" value="1"/>
</dbReference>
<dbReference type="GO" id="GO:0009236">
    <property type="term" value="P:cobalamin biosynthetic process"/>
    <property type="evidence" value="ECO:0007669"/>
    <property type="project" value="UniProtKB-UniRule"/>
</dbReference>
<feature type="binding site" evidence="16">
    <location>
        <begin position="10"/>
        <end position="17"/>
    </location>
    <ligand>
        <name>GTP</name>
        <dbReference type="ChEBI" id="CHEBI:37565"/>
    </ligand>
</feature>
<evidence type="ECO:0000256" key="4">
    <source>
        <dbReference type="ARBA" id="ARBA00003889"/>
    </source>
</evidence>
<evidence type="ECO:0000256" key="7">
    <source>
        <dbReference type="ARBA" id="ARBA00007490"/>
    </source>
</evidence>
<reference evidence="17" key="1">
    <citation type="journal article" date="2014" name="Int. J. Syst. Evol. Microbiol.">
        <title>Complete genome sequence of Corynebacterium casei LMG S-19264T (=DSM 44701T), isolated from a smear-ripened cheese.</title>
        <authorList>
            <consortium name="US DOE Joint Genome Institute (JGI-PGF)"/>
            <person name="Walter F."/>
            <person name="Albersmeier A."/>
            <person name="Kalinowski J."/>
            <person name="Ruckert C."/>
        </authorList>
    </citation>
    <scope>NUCLEOTIDE SEQUENCE</scope>
    <source>
        <strain evidence="17">CGMCC 1.15082</strain>
    </source>
</reference>
<evidence type="ECO:0000256" key="6">
    <source>
        <dbReference type="ARBA" id="ARBA00005159"/>
    </source>
</evidence>
<accession>A0A916S4T2</accession>
<evidence type="ECO:0000256" key="3">
    <source>
        <dbReference type="ARBA" id="ARBA00001522"/>
    </source>
</evidence>
<dbReference type="GO" id="GO:0005525">
    <property type="term" value="F:GTP binding"/>
    <property type="evidence" value="ECO:0007669"/>
    <property type="project" value="UniProtKB-UniRule"/>
</dbReference>
<comment type="catalytic activity">
    <reaction evidence="2 14">
        <text>adenosylcob(III)inamide phosphate + GTP + H(+) = adenosylcob(III)inamide-GDP + diphosphate</text>
        <dbReference type="Rhea" id="RHEA:22712"/>
        <dbReference type="ChEBI" id="CHEBI:15378"/>
        <dbReference type="ChEBI" id="CHEBI:33019"/>
        <dbReference type="ChEBI" id="CHEBI:37565"/>
        <dbReference type="ChEBI" id="CHEBI:58502"/>
        <dbReference type="ChEBI" id="CHEBI:60487"/>
        <dbReference type="EC" id="2.7.7.62"/>
    </reaction>
</comment>
<evidence type="ECO:0000256" key="9">
    <source>
        <dbReference type="ARBA" id="ARBA00022679"/>
    </source>
</evidence>
<gene>
    <name evidence="17" type="primary">cobU</name>
    <name evidence="17" type="ORF">GCM10011491_08800</name>
</gene>
<comment type="catalytic activity">
    <reaction evidence="1 14">
        <text>adenosylcob(III)inamide + ATP = adenosylcob(III)inamide phosphate + ADP + H(+)</text>
        <dbReference type="Rhea" id="RHEA:15769"/>
        <dbReference type="ChEBI" id="CHEBI:2480"/>
        <dbReference type="ChEBI" id="CHEBI:15378"/>
        <dbReference type="ChEBI" id="CHEBI:30616"/>
        <dbReference type="ChEBI" id="CHEBI:58502"/>
        <dbReference type="ChEBI" id="CHEBI:456216"/>
        <dbReference type="EC" id="2.7.1.156"/>
    </reaction>
</comment>
<evidence type="ECO:0000256" key="15">
    <source>
        <dbReference type="PIRSR" id="PIRSR006135-1"/>
    </source>
</evidence>
<dbReference type="NCBIfam" id="NF004469">
    <property type="entry name" value="PRK05800.1"/>
    <property type="match status" value="1"/>
</dbReference>
<evidence type="ECO:0000256" key="8">
    <source>
        <dbReference type="ARBA" id="ARBA00022573"/>
    </source>
</evidence>
<dbReference type="GO" id="GO:0008820">
    <property type="term" value="F:cobinamide phosphate guanylyltransferase activity"/>
    <property type="evidence" value="ECO:0007669"/>
    <property type="project" value="UniProtKB-UniRule"/>
</dbReference>
<dbReference type="GO" id="GO:0043752">
    <property type="term" value="F:adenosylcobinamide kinase activity"/>
    <property type="evidence" value="ECO:0007669"/>
    <property type="project" value="UniProtKB-EC"/>
</dbReference>
<evidence type="ECO:0000256" key="5">
    <source>
        <dbReference type="ARBA" id="ARBA00004692"/>
    </source>
</evidence>
<dbReference type="GO" id="GO:0005524">
    <property type="term" value="F:ATP binding"/>
    <property type="evidence" value="ECO:0007669"/>
    <property type="project" value="UniProtKB-UniRule"/>
</dbReference>
<name>A0A916S4T2_9HYPH</name>
<evidence type="ECO:0000256" key="10">
    <source>
        <dbReference type="ARBA" id="ARBA00022741"/>
    </source>
</evidence>
<dbReference type="SUPFAM" id="SSF52540">
    <property type="entry name" value="P-loop containing nucleoside triphosphate hydrolases"/>
    <property type="match status" value="1"/>
</dbReference>
<evidence type="ECO:0000256" key="2">
    <source>
        <dbReference type="ARBA" id="ARBA00000711"/>
    </source>
</evidence>
<keyword evidence="9 14" id="KW-0808">Transferase</keyword>
<evidence type="ECO:0000256" key="13">
    <source>
        <dbReference type="ARBA" id="ARBA00023134"/>
    </source>
</evidence>
<keyword evidence="8 14" id="KW-0169">Cobalamin biosynthesis</keyword>
<keyword evidence="13 14" id="KW-0342">GTP-binding</keyword>
<evidence type="ECO:0000313" key="18">
    <source>
        <dbReference type="Proteomes" id="UP000646478"/>
    </source>
</evidence>
<proteinExistence type="inferred from homology"/>
<dbReference type="Proteomes" id="UP000646478">
    <property type="component" value="Unassembled WGS sequence"/>
</dbReference>
<sequence length="171" mass="18113">MPGTTIFVLGGARSGKSAFAESMVEQSGLAAVYIATGQAYDDEMRERIALHRERRGVIWCTVEEPLDLTGALQAHAGEGRAVLVDCLTLWVTNLMMAGRDLADETARLVAAIAELPGTVLFVSNEVGLGIVPDNAMARAFRDHAGRLNQAVAAASSEVYFIAAGLPLKLKG</sequence>
<reference evidence="17" key="2">
    <citation type="submission" date="2020-09" db="EMBL/GenBank/DDBJ databases">
        <authorList>
            <person name="Sun Q."/>
            <person name="Zhou Y."/>
        </authorList>
    </citation>
    <scope>NUCLEOTIDE SEQUENCE</scope>
    <source>
        <strain evidence="17">CGMCC 1.15082</strain>
    </source>
</reference>
<dbReference type="CDD" id="cd00544">
    <property type="entry name" value="CobU"/>
    <property type="match status" value="1"/>
</dbReference>
<dbReference type="InterPro" id="IPR003203">
    <property type="entry name" value="CobU/CobP"/>
</dbReference>
<protein>
    <recommendedName>
        <fullName evidence="14">Bifunctional adenosylcobalamin biosynthesis protein</fullName>
        <ecNumber evidence="14">2.7.1.156</ecNumber>
        <ecNumber evidence="14">2.7.7.62</ecNumber>
    </recommendedName>
</protein>
<dbReference type="EC" id="2.7.1.156" evidence="14"/>
<comment type="catalytic activity">
    <reaction evidence="3">
        <text>adenosylcob(III)inamide + GTP = adenosylcob(III)inamide phosphate + GDP + H(+)</text>
        <dbReference type="Rhea" id="RHEA:15765"/>
        <dbReference type="ChEBI" id="CHEBI:2480"/>
        <dbReference type="ChEBI" id="CHEBI:15378"/>
        <dbReference type="ChEBI" id="CHEBI:37565"/>
        <dbReference type="ChEBI" id="CHEBI:58189"/>
        <dbReference type="ChEBI" id="CHEBI:58502"/>
        <dbReference type="EC" id="2.7.1.156"/>
    </reaction>
</comment>
<organism evidence="17 18">
    <name type="scientific">Brucella endophytica</name>
    <dbReference type="NCBI Taxonomy" id="1963359"/>
    <lineage>
        <taxon>Bacteria</taxon>
        <taxon>Pseudomonadati</taxon>
        <taxon>Pseudomonadota</taxon>
        <taxon>Alphaproteobacteria</taxon>
        <taxon>Hyphomicrobiales</taxon>
        <taxon>Brucellaceae</taxon>
        <taxon>Brucella/Ochrobactrum group</taxon>
        <taxon>Brucella</taxon>
    </lineage>
</organism>
<dbReference type="PANTHER" id="PTHR34848">
    <property type="match status" value="1"/>
</dbReference>
<dbReference type="PIRSF" id="PIRSF006135">
    <property type="entry name" value="CobU"/>
    <property type="match status" value="1"/>
</dbReference>
<dbReference type="AlphaFoldDB" id="A0A916S4T2"/>
<evidence type="ECO:0000256" key="16">
    <source>
        <dbReference type="PIRSR" id="PIRSR006135-2"/>
    </source>
</evidence>
<keyword evidence="11 14" id="KW-0418">Kinase</keyword>
<dbReference type="RefSeq" id="WP_188821885.1">
    <property type="nucleotide sequence ID" value="NZ_BMHH01000003.1"/>
</dbReference>
<evidence type="ECO:0000313" key="17">
    <source>
        <dbReference type="EMBL" id="GGA83568.1"/>
    </source>
</evidence>
<dbReference type="EMBL" id="BMHH01000003">
    <property type="protein sequence ID" value="GGA83568.1"/>
    <property type="molecule type" value="Genomic_DNA"/>
</dbReference>
<dbReference type="Pfam" id="PF02283">
    <property type="entry name" value="CobU"/>
    <property type="match status" value="1"/>
</dbReference>
<feature type="binding site" evidence="16">
    <location>
        <position position="63"/>
    </location>
    <ligand>
        <name>GTP</name>
        <dbReference type="ChEBI" id="CHEBI:37565"/>
    </ligand>
</feature>
<keyword evidence="18" id="KW-1185">Reference proteome</keyword>
<keyword evidence="12 14" id="KW-0067">ATP-binding</keyword>